<name>A0A2U0SAW4_9SPHN</name>
<comment type="caution">
    <text evidence="2">The sequence shown here is derived from an EMBL/GenBank/DDBJ whole genome shotgun (WGS) entry which is preliminary data.</text>
</comment>
<protein>
    <recommendedName>
        <fullName evidence="4">Sulfotransferase family protein</fullName>
    </recommendedName>
</protein>
<evidence type="ECO:0008006" key="4">
    <source>
        <dbReference type="Google" id="ProtNLM"/>
    </source>
</evidence>
<dbReference type="AlphaFoldDB" id="A0A2U0SAW4"/>
<feature type="coiled-coil region" evidence="1">
    <location>
        <begin position="388"/>
        <end position="478"/>
    </location>
</feature>
<reference evidence="2 3" key="1">
    <citation type="submission" date="2018-05" db="EMBL/GenBank/DDBJ databases">
        <title>Description of Sphingomonas pokkalii sp nov, isolated from the rhizosphere of saline tolerant pokkali rice and its draft genome analysis.</title>
        <authorList>
            <person name="Menon R."/>
            <person name="Kumari S."/>
            <person name="Rameshkumar N."/>
        </authorList>
    </citation>
    <scope>NUCLEOTIDE SEQUENCE [LARGE SCALE GENOMIC DNA]</scope>
    <source>
        <strain evidence="2 3">L3B27</strain>
    </source>
</reference>
<keyword evidence="1" id="KW-0175">Coiled coil</keyword>
<sequence length="792" mass="87924">MHRSGTSAFARVMNLLGCSLPVDLMPPSESNATGHWESASVASLNDEILTSAGSRWDDWMPFSEDWYASPVRDGYRDRALGVLNAEFGASPLFVVKDPRICRIAPFWFDVLTHFGCEVIVAMPIRNPFEVAQSLQKRDGLDIGFGLLLWLRHVLEAEHASRGRARHIFAYDQLLADWAQVSRAMEEATGLVWPRKTVLAAAEVDGFLTRDARHQNVEEALPLGHRSPLWVRQTYTILKRWCELGEDPADYAALDQVRAEFDVAAPSFGLVLLHHAEREAGETQRADDEGAATVALEQLRAEIEASQQIQHALQLALNESNEARQGLIERLELAERRPDLADAEQLQRALAESQAALKTVGEELRGERAIAASLRTDVDALSSRLITERTAAQNREQSLQEEMDRLSEAAAASAADAALREVLQSALNESNAARQALLEQLEAAEARYRADAQRTQLDLAQAEAALEAARHGLEAEQAATTRLRDDIAALEGLRREERRGAQGREQGLLGEIARMSSELGRVAAGAAEREALLQSLRGEIVTLENKVAEMASALLQRKEEAAQAWAEVALEQRSQALLRSALDHAEAERATLRDAVNRLTEELGSQARAMLDAQSRQLHAEWEAQQSASRATALQEQLAERERALVTLSGQVSDAGARAARYEREMASLVQLQQQLEQHMQSTIDAVRAEQAEAAQVQVEAAQVRAEAALEQVEAVQVQAKWLTDFVTFNRRLPRWIWLVPLGMRRRLIRARAERTGMIDYSAYYAANPDVAQAGWDALDHYAHHGIFEGRTW</sequence>
<evidence type="ECO:0000313" key="3">
    <source>
        <dbReference type="Proteomes" id="UP000245890"/>
    </source>
</evidence>
<dbReference type="InterPro" id="IPR027417">
    <property type="entry name" value="P-loop_NTPase"/>
</dbReference>
<organism evidence="2 3">
    <name type="scientific">Sphingomonas pokkalii</name>
    <dbReference type="NCBI Taxonomy" id="2175090"/>
    <lineage>
        <taxon>Bacteria</taxon>
        <taxon>Pseudomonadati</taxon>
        <taxon>Pseudomonadota</taxon>
        <taxon>Alphaproteobacteria</taxon>
        <taxon>Sphingomonadales</taxon>
        <taxon>Sphingomonadaceae</taxon>
        <taxon>Sphingomonas</taxon>
    </lineage>
</organism>
<feature type="coiled-coil region" evidence="1">
    <location>
        <begin position="658"/>
        <end position="718"/>
    </location>
</feature>
<proteinExistence type="predicted"/>
<evidence type="ECO:0000256" key="1">
    <source>
        <dbReference type="SAM" id="Coils"/>
    </source>
</evidence>
<evidence type="ECO:0000313" key="2">
    <source>
        <dbReference type="EMBL" id="PVX28415.1"/>
    </source>
</evidence>
<dbReference type="Proteomes" id="UP000245890">
    <property type="component" value="Unassembled WGS sequence"/>
</dbReference>
<accession>A0A2U0SAW4</accession>
<gene>
    <name evidence="2" type="ORF">DD559_02890</name>
</gene>
<dbReference type="Gene3D" id="3.40.50.300">
    <property type="entry name" value="P-loop containing nucleotide triphosphate hydrolases"/>
    <property type="match status" value="1"/>
</dbReference>
<dbReference type="EMBL" id="QENQ01000001">
    <property type="protein sequence ID" value="PVX28415.1"/>
    <property type="molecule type" value="Genomic_DNA"/>
</dbReference>
<feature type="coiled-coil region" evidence="1">
    <location>
        <begin position="525"/>
        <end position="552"/>
    </location>
</feature>
<dbReference type="SUPFAM" id="SSF52540">
    <property type="entry name" value="P-loop containing nucleoside triphosphate hydrolases"/>
    <property type="match status" value="1"/>
</dbReference>
<feature type="coiled-coil region" evidence="1">
    <location>
        <begin position="295"/>
        <end position="362"/>
    </location>
</feature>
<keyword evidence="3" id="KW-1185">Reference proteome</keyword>